<dbReference type="Proteomes" id="UP000078237">
    <property type="component" value="Unassembled WGS sequence"/>
</dbReference>
<dbReference type="InterPro" id="IPR002164">
    <property type="entry name" value="NAP_family"/>
</dbReference>
<dbReference type="OrthoDB" id="2898697at2759"/>
<dbReference type="EMBL" id="LCTW02000301">
    <property type="protein sequence ID" value="KXX75010.1"/>
    <property type="molecule type" value="Genomic_DNA"/>
</dbReference>
<dbReference type="Gene3D" id="3.30.1120.90">
    <property type="entry name" value="Nucleosome assembly protein"/>
    <property type="match status" value="1"/>
</dbReference>
<dbReference type="GO" id="GO:0006334">
    <property type="term" value="P:nucleosome assembly"/>
    <property type="evidence" value="ECO:0007669"/>
    <property type="project" value="InterPro"/>
</dbReference>
<evidence type="ECO:0000313" key="2">
    <source>
        <dbReference type="EMBL" id="KXX75010.1"/>
    </source>
</evidence>
<keyword evidence="3" id="KW-1185">Reference proteome</keyword>
<comment type="similarity">
    <text evidence="1">Belongs to the nucleosome assembly protein (NAP) family.</text>
</comment>
<evidence type="ECO:0000256" key="1">
    <source>
        <dbReference type="ARBA" id="ARBA00009947"/>
    </source>
</evidence>
<dbReference type="InterPro" id="IPR037231">
    <property type="entry name" value="NAP-like_sf"/>
</dbReference>
<dbReference type="SUPFAM" id="SSF143113">
    <property type="entry name" value="NAP-like"/>
    <property type="match status" value="1"/>
</dbReference>
<evidence type="ECO:0000313" key="3">
    <source>
        <dbReference type="Proteomes" id="UP000078237"/>
    </source>
</evidence>
<sequence>MGSTAPASETASDVRSSLGLSGVDLIAMVVSDSGLANCEPKWWNASPTGCMLIGLQPRGGWQILQRAVQWGSDSWANCFGVDCATPTLYAYFACTIRNRLEVLASSRLRSPMEGVPAGGAWNAQDGFTVKRPTKLIDGSRGGQAFMAEVLAPEPGTHYSIADQARLQMLSVLMVGAGLAIDDSVERADEKKGDPRSVAIRFEFADNDHFEDKVLEKKFWWRQSKDGFAGLVSEPVEIRWKKGKDLTDGLLGL</sequence>
<dbReference type="Pfam" id="PF00956">
    <property type="entry name" value="NAP"/>
    <property type="match status" value="1"/>
</dbReference>
<dbReference type="VEuPathDB" id="FungiDB:MMYC01_209169"/>
<organism evidence="2 3">
    <name type="scientific">Madurella mycetomatis</name>
    <dbReference type="NCBI Taxonomy" id="100816"/>
    <lineage>
        <taxon>Eukaryota</taxon>
        <taxon>Fungi</taxon>
        <taxon>Dikarya</taxon>
        <taxon>Ascomycota</taxon>
        <taxon>Pezizomycotina</taxon>
        <taxon>Sordariomycetes</taxon>
        <taxon>Sordariomycetidae</taxon>
        <taxon>Sordariales</taxon>
        <taxon>Sordariales incertae sedis</taxon>
        <taxon>Madurella</taxon>
    </lineage>
</organism>
<name>A0A175VVH0_9PEZI</name>
<dbReference type="GO" id="GO:0005634">
    <property type="term" value="C:nucleus"/>
    <property type="evidence" value="ECO:0007669"/>
    <property type="project" value="InterPro"/>
</dbReference>
<comment type="caution">
    <text evidence="2">The sequence shown here is derived from an EMBL/GenBank/DDBJ whole genome shotgun (WGS) entry which is preliminary data.</text>
</comment>
<dbReference type="STRING" id="100816.A0A175VVH0"/>
<reference evidence="2 3" key="1">
    <citation type="journal article" date="2016" name="Genome Announc.">
        <title>Genome Sequence of Madurella mycetomatis mm55, Isolated from a Human Mycetoma Case in Sudan.</title>
        <authorList>
            <person name="Smit S."/>
            <person name="Derks M.F."/>
            <person name="Bervoets S."/>
            <person name="Fahal A."/>
            <person name="van Leeuwen W."/>
            <person name="van Belkum A."/>
            <person name="van de Sande W.W."/>
        </authorList>
    </citation>
    <scope>NUCLEOTIDE SEQUENCE [LARGE SCALE GENOMIC DNA]</scope>
    <source>
        <strain evidence="3">mm55</strain>
    </source>
</reference>
<feature type="non-terminal residue" evidence="2">
    <location>
        <position position="252"/>
    </location>
</feature>
<accession>A0A175VVH0</accession>
<gene>
    <name evidence="2" type="ORF">MMYC01_209169</name>
</gene>
<dbReference type="AlphaFoldDB" id="A0A175VVH0"/>
<proteinExistence type="inferred from homology"/>
<protein>
    <submittedName>
        <fullName evidence="2">Protein SET</fullName>
    </submittedName>
</protein>